<sequence length="218" mass="23678">MGKTLKQQATVKTNTVPGSVCKIDAPAVKFADLWSNYVTGDPYKPAAGDKGDYSNQCALRLSATFHKIGIKMLSFSQKSIKPMPGTQVLGRVIMDGSPAAVRAYELGSWLKLQPFCGLPEKPEDITGKDWESKVKGRTGIIMFHAYWTRSGEAPASASGGHIDLWNGKRLTISGVADGFATIGRYLGIQSVRQGATILSTWSYSDLSNAKTILFWEVK</sequence>
<gene>
    <name evidence="1" type="ORF">SAMN05192549_1315</name>
</gene>
<evidence type="ECO:0000313" key="1">
    <source>
        <dbReference type="EMBL" id="SHN44940.1"/>
    </source>
</evidence>
<proteinExistence type="predicted"/>
<dbReference type="EMBL" id="FRCX01000031">
    <property type="protein sequence ID" value="SHN44940.1"/>
    <property type="molecule type" value="Genomic_DNA"/>
</dbReference>
<dbReference type="InterPro" id="IPR025562">
    <property type="entry name" value="Tae4"/>
</dbReference>
<dbReference type="RefSeq" id="WP_072791117.1">
    <property type="nucleotide sequence ID" value="NZ_FRCX01000031.1"/>
</dbReference>
<keyword evidence="2" id="KW-1185">Reference proteome</keyword>
<dbReference type="Gene3D" id="3.90.1720.70">
    <property type="match status" value="1"/>
</dbReference>
<organism evidence="1 2">
    <name type="scientific">Duganella sacchari</name>
    <dbReference type="NCBI Taxonomy" id="551987"/>
    <lineage>
        <taxon>Bacteria</taxon>
        <taxon>Pseudomonadati</taxon>
        <taxon>Pseudomonadota</taxon>
        <taxon>Betaproteobacteria</taxon>
        <taxon>Burkholderiales</taxon>
        <taxon>Oxalobacteraceae</taxon>
        <taxon>Telluria group</taxon>
        <taxon>Duganella</taxon>
    </lineage>
</organism>
<name>A0A1M7RFD2_9BURK</name>
<dbReference type="AlphaFoldDB" id="A0A1M7RFD2"/>
<dbReference type="Pfam" id="PF14113">
    <property type="entry name" value="Tae4"/>
    <property type="match status" value="1"/>
</dbReference>
<evidence type="ECO:0000313" key="2">
    <source>
        <dbReference type="Proteomes" id="UP000184339"/>
    </source>
</evidence>
<dbReference type="OrthoDB" id="1262040at2"/>
<accession>A0A1M7RFD2</accession>
<protein>
    <submittedName>
        <fullName evidence="1">Type VI secretion system (T6SS), amidase effector protein 4</fullName>
    </submittedName>
</protein>
<reference evidence="2" key="1">
    <citation type="submission" date="2016-11" db="EMBL/GenBank/DDBJ databases">
        <authorList>
            <person name="Varghese N."/>
            <person name="Submissions S."/>
        </authorList>
    </citation>
    <scope>NUCLEOTIDE SEQUENCE [LARGE SCALE GENOMIC DNA]</scope>
    <source>
        <strain evidence="2">Sac-22</strain>
    </source>
</reference>
<dbReference type="Proteomes" id="UP000184339">
    <property type="component" value="Unassembled WGS sequence"/>
</dbReference>